<keyword evidence="5" id="KW-1185">Reference proteome</keyword>
<evidence type="ECO:0000256" key="1">
    <source>
        <dbReference type="ARBA" id="ARBA00006625"/>
    </source>
</evidence>
<evidence type="ECO:0000313" key="4">
    <source>
        <dbReference type="EMBL" id="QCP35670.1"/>
    </source>
</evidence>
<dbReference type="OrthoDB" id="9794717at2"/>
<protein>
    <submittedName>
        <fullName evidence="4">Choloylglycine hydrolase</fullName>
        <ecNumber evidence="4">3.5.1.24</ecNumber>
    </submittedName>
</protein>
<dbReference type="SUPFAM" id="SSF56235">
    <property type="entry name" value="N-terminal nucleophile aminohydrolases (Ntn hydrolases)"/>
    <property type="match status" value="1"/>
</dbReference>
<name>A0A4V1EGD2_9FIRM</name>
<evidence type="ECO:0000256" key="2">
    <source>
        <dbReference type="ARBA" id="ARBA00022801"/>
    </source>
</evidence>
<dbReference type="KEGG" id="arf:AR1Y2_2216"/>
<dbReference type="PANTHER" id="PTHR35527:SF2">
    <property type="entry name" value="HYDROLASE"/>
    <property type="match status" value="1"/>
</dbReference>
<dbReference type="AlphaFoldDB" id="A0A4V1EGD2"/>
<dbReference type="EC" id="3.5.1.24" evidence="4"/>
<dbReference type="InterPro" id="IPR052193">
    <property type="entry name" value="Peptidase_C59"/>
</dbReference>
<dbReference type="EMBL" id="CP040058">
    <property type="protein sequence ID" value="QCP35670.1"/>
    <property type="molecule type" value="Genomic_DNA"/>
</dbReference>
<feature type="domain" description="Choloylglycine hydrolase/NAAA C-terminal" evidence="3">
    <location>
        <begin position="2"/>
        <end position="303"/>
    </location>
</feature>
<reference evidence="4 5" key="1">
    <citation type="submission" date="2019-05" db="EMBL/GenBank/DDBJ databases">
        <title>Complete genome sequencing of Anaerostipes rhamnosivorans.</title>
        <authorList>
            <person name="Bui T.P.N."/>
            <person name="de Vos W.M."/>
        </authorList>
    </citation>
    <scope>NUCLEOTIDE SEQUENCE [LARGE SCALE GENOMIC DNA]</scope>
    <source>
        <strain evidence="4 5">1y2</strain>
    </source>
</reference>
<dbReference type="Gene3D" id="3.60.60.10">
    <property type="entry name" value="Penicillin V Acylase, Chain A"/>
    <property type="match status" value="1"/>
</dbReference>
<dbReference type="RefSeq" id="WP_137329000.1">
    <property type="nucleotide sequence ID" value="NZ_CP040058.1"/>
</dbReference>
<dbReference type="GO" id="GO:0045302">
    <property type="term" value="F:choloylglycine hydrolase activity"/>
    <property type="evidence" value="ECO:0007669"/>
    <property type="project" value="UniProtKB-EC"/>
</dbReference>
<dbReference type="InterPro" id="IPR029055">
    <property type="entry name" value="Ntn_hydrolases_N"/>
</dbReference>
<dbReference type="InterPro" id="IPR029132">
    <property type="entry name" value="CBAH/NAAA_C"/>
</dbReference>
<sequence>MCTAMTAQTPKGNFYFGRTMDFSYPLDPELYVIPRGYKWSNRLKTHLIQNRYSVMGIGQDISPVTLADGVNEMGFAAAVLYFPGYAQYDPAETQRSSKISIAALELVNFLLGQCASVKEAVSTLSMLRIVGIKDPVTDSVAPLHWILTDRSGQCRVIEKMADGLHIMENPIGVLSNSPDFQWHMTNLRNYMNVTSSQLQENSWNTVTLSPFGQGTGTFGLPGDYTPPARFVKTAYLKTHTPLPEAQDQAVSACFHILEGVSIPKGSVMTNRETADYTQYTTFIDLSSSTYFFRTYDNSRITAARFPDTKKRGADIFSCGKLNKPASFEQWN</sequence>
<accession>A0A4V1EGD2</accession>
<dbReference type="PANTHER" id="PTHR35527">
    <property type="entry name" value="CHOLOYLGLYCINE HYDROLASE"/>
    <property type="match status" value="1"/>
</dbReference>
<dbReference type="Proteomes" id="UP000298653">
    <property type="component" value="Chromosome"/>
</dbReference>
<proteinExistence type="inferred from homology"/>
<dbReference type="Pfam" id="PF02275">
    <property type="entry name" value="CBAH"/>
    <property type="match status" value="1"/>
</dbReference>
<comment type="similarity">
    <text evidence="1">Belongs to the peptidase C59 family.</text>
</comment>
<gene>
    <name evidence="4" type="ORF">AR1Y2_2216</name>
</gene>
<evidence type="ECO:0000259" key="3">
    <source>
        <dbReference type="Pfam" id="PF02275"/>
    </source>
</evidence>
<dbReference type="CDD" id="cd00542">
    <property type="entry name" value="Ntn_PVA"/>
    <property type="match status" value="1"/>
</dbReference>
<keyword evidence="2 4" id="KW-0378">Hydrolase</keyword>
<organism evidence="4 5">
    <name type="scientific">Anaerostipes rhamnosivorans</name>
    <dbReference type="NCBI Taxonomy" id="1229621"/>
    <lineage>
        <taxon>Bacteria</taxon>
        <taxon>Bacillati</taxon>
        <taxon>Bacillota</taxon>
        <taxon>Clostridia</taxon>
        <taxon>Lachnospirales</taxon>
        <taxon>Lachnospiraceae</taxon>
        <taxon>Anaerostipes</taxon>
    </lineage>
</organism>
<evidence type="ECO:0000313" key="5">
    <source>
        <dbReference type="Proteomes" id="UP000298653"/>
    </source>
</evidence>